<keyword evidence="2" id="KW-1185">Reference proteome</keyword>
<dbReference type="EMBL" id="JAZAVK010000033">
    <property type="protein sequence ID" value="KAK7429042.1"/>
    <property type="molecule type" value="Genomic_DNA"/>
</dbReference>
<accession>A0ABR1I644</accession>
<sequence length="250" mass="27736">MKDGDDDYSTRSWPMVERRSELLKCPVEKPITIATPRCRLAYQAPSRARLPTRFNPLKPTLQSHSPTTPSSPSLCTQVFTETVYDHNHFRALKEVKWYRLGDGMSVGAYTMSHQDTSTNTHRDGSPSIDVTCNIALKDTGSEMIVTTTGGCGKIAINKQLPQGPDEVGSVSSTDLPITNVVYPSCTRRGHARLVDGVVQLGTERGAPVPDYEVVKSGRDEHIVTLQNLVKQRSCERNPPAFDFLYKTHHP</sequence>
<evidence type="ECO:0000313" key="2">
    <source>
        <dbReference type="Proteomes" id="UP001498421"/>
    </source>
</evidence>
<name>A0ABR1I644_9HYPO</name>
<dbReference type="Proteomes" id="UP001498421">
    <property type="component" value="Unassembled WGS sequence"/>
</dbReference>
<reference evidence="1 2" key="1">
    <citation type="journal article" date="2025" name="Microbiol. Resour. Announc.">
        <title>Draft genome sequences for Neonectria magnoliae and Neonectria punicea, canker pathogens of Liriodendron tulipifera and Acer saccharum in West Virginia.</title>
        <authorList>
            <person name="Petronek H.M."/>
            <person name="Kasson M.T."/>
            <person name="Metheny A.M."/>
            <person name="Stauder C.M."/>
            <person name="Lovett B."/>
            <person name="Lynch S.C."/>
            <person name="Garnas J.R."/>
            <person name="Kasson L.R."/>
            <person name="Stajich J.E."/>
        </authorList>
    </citation>
    <scope>NUCLEOTIDE SEQUENCE [LARGE SCALE GENOMIC DNA]</scope>
    <source>
        <strain evidence="1 2">NRRL 64651</strain>
    </source>
</reference>
<proteinExistence type="predicted"/>
<evidence type="ECO:0000313" key="1">
    <source>
        <dbReference type="EMBL" id="KAK7429042.1"/>
    </source>
</evidence>
<gene>
    <name evidence="1" type="ORF">QQZ08_004449</name>
</gene>
<comment type="caution">
    <text evidence="1">The sequence shown here is derived from an EMBL/GenBank/DDBJ whole genome shotgun (WGS) entry which is preliminary data.</text>
</comment>
<protein>
    <submittedName>
        <fullName evidence="1">Uncharacterized protein</fullName>
    </submittedName>
</protein>
<organism evidence="1 2">
    <name type="scientific">Neonectria magnoliae</name>
    <dbReference type="NCBI Taxonomy" id="2732573"/>
    <lineage>
        <taxon>Eukaryota</taxon>
        <taxon>Fungi</taxon>
        <taxon>Dikarya</taxon>
        <taxon>Ascomycota</taxon>
        <taxon>Pezizomycotina</taxon>
        <taxon>Sordariomycetes</taxon>
        <taxon>Hypocreomycetidae</taxon>
        <taxon>Hypocreales</taxon>
        <taxon>Nectriaceae</taxon>
        <taxon>Neonectria</taxon>
    </lineage>
</organism>